<comment type="caution">
    <text evidence="1">The sequence shown here is derived from an EMBL/GenBank/DDBJ whole genome shotgun (WGS) entry which is preliminary data.</text>
</comment>
<proteinExistence type="predicted"/>
<protein>
    <submittedName>
        <fullName evidence="1">Uncharacterized protein</fullName>
    </submittedName>
</protein>
<gene>
    <name evidence="1" type="ORF">MILVUS5_LOCUS1889</name>
</gene>
<name>A0ACB0ID64_TRIPR</name>
<evidence type="ECO:0000313" key="2">
    <source>
        <dbReference type="Proteomes" id="UP001177021"/>
    </source>
</evidence>
<reference evidence="1" key="1">
    <citation type="submission" date="2023-10" db="EMBL/GenBank/DDBJ databases">
        <authorList>
            <person name="Rodriguez Cubillos JULIANA M."/>
            <person name="De Vega J."/>
        </authorList>
    </citation>
    <scope>NUCLEOTIDE SEQUENCE</scope>
</reference>
<keyword evidence="2" id="KW-1185">Reference proteome</keyword>
<evidence type="ECO:0000313" key="1">
    <source>
        <dbReference type="EMBL" id="CAJ2630026.1"/>
    </source>
</evidence>
<dbReference type="Proteomes" id="UP001177021">
    <property type="component" value="Unassembled WGS sequence"/>
</dbReference>
<organism evidence="1 2">
    <name type="scientific">Trifolium pratense</name>
    <name type="common">Red clover</name>
    <dbReference type="NCBI Taxonomy" id="57577"/>
    <lineage>
        <taxon>Eukaryota</taxon>
        <taxon>Viridiplantae</taxon>
        <taxon>Streptophyta</taxon>
        <taxon>Embryophyta</taxon>
        <taxon>Tracheophyta</taxon>
        <taxon>Spermatophyta</taxon>
        <taxon>Magnoliopsida</taxon>
        <taxon>eudicotyledons</taxon>
        <taxon>Gunneridae</taxon>
        <taxon>Pentapetalae</taxon>
        <taxon>rosids</taxon>
        <taxon>fabids</taxon>
        <taxon>Fabales</taxon>
        <taxon>Fabaceae</taxon>
        <taxon>Papilionoideae</taxon>
        <taxon>50 kb inversion clade</taxon>
        <taxon>NPAAA clade</taxon>
        <taxon>Hologalegina</taxon>
        <taxon>IRL clade</taxon>
        <taxon>Trifolieae</taxon>
        <taxon>Trifolium</taxon>
    </lineage>
</organism>
<sequence>MEKYYKFVVLLLLIEIAQICLCANSNVPCIEQERQALIDFKASISYDSPNKLSSWKGTHCCQWEGIGCDNVTGHVVKLDLMNPCYPPFWRRQGLYFPYYLFDMQYDTHSCFNFKVIAPNVSSSLLQLEHLTYLDLAGNNFSWSPIPMFIGSMGRLEYLSLSAACFSGRIPNSLRNLKNLHFLDLSFNHYYYPSLSPMIAVRELQMDDDINWISKLHSLKHLDLSYIRLKETDNLFQVLNTLPSLLYLSLHNCGIDNSFIPRYALQNMTSLVYLDLSFNELHGPIPESFQNMTSMESLYLSFNNFTSIPSWFTDFEKLTLLDLSLNGLHGPIPEVFRNMTSIESLDLSENSLTSIPPWLAELKRLVHLDLSENQLTLKKCFLSSIITNMCHLKQLDLSRNKLQGELMGHFELSGCNTYDLEVLNLGYNDISDRLPNWLGQLEKLKYLDFGSNFLHGPIFPSIGYMSKLRTLDLSNNALEGVISSNIGQLVNLTYIDLSSNKFHGSIPKILGKLENLYSIDLSNNFYNGSIPEGFGQLVNLNYLDLSSNKFHGSIPKILGKLENLYSLDLSNNSFNGSIPESFGQLVNLGYLDISSNKLDGIMSMKNGWHLNLYYLNLSHNQITGSLPKNIGHVMLSLGNLFLENNHLNGSIPTSLCQCQLNNLDLSNNHLSGEIPNCWKDNQEWSEIKLSSNKLTGAFPSSFGNLSSLVWLHLNDNNLQGEFPASFINLTQLLILDLGENQLSGSIPLSWEANTFPSLQILRLRQNMLNGSIPSQLCQLKSLKILDLSRNKLQGSIPRCIGNLEGMKLKTSLSSPVLMQSYNLIADAPQIWSNEFLTEADAPKPSSTIAYAATPASEWSDQVVTEVVKGVELEYKRILKLVVNMDLSQNNLVGFIPNEITLLTGLHFLNLSKNQLKGEIPQLIGDMISLESLDISQNQLSGTIPNTMSALTSLSHLNLSHNNLSGPIPKDNQFLTLDDPSIYAYNPYLCGTPLPNTCPSDISHGSSEIKGDGDEDEKEKVLFYFVIAVGFATGLWGFIGTLWLKKNWRHAYFRWVEDVADKIYVAVVIKVPKIKKKMIGNHVR</sequence>
<dbReference type="EMBL" id="CASHSV030000001">
    <property type="protein sequence ID" value="CAJ2630026.1"/>
    <property type="molecule type" value="Genomic_DNA"/>
</dbReference>
<accession>A0ACB0ID64</accession>